<evidence type="ECO:0000313" key="4">
    <source>
        <dbReference type="Proteomes" id="UP000437736"/>
    </source>
</evidence>
<dbReference type="SUPFAM" id="SSF53383">
    <property type="entry name" value="PLP-dependent transferases"/>
    <property type="match status" value="1"/>
</dbReference>
<name>A0ABW9QWU4_9ACTN</name>
<dbReference type="InterPro" id="IPR005814">
    <property type="entry name" value="Aminotrans_3"/>
</dbReference>
<evidence type="ECO:0000256" key="1">
    <source>
        <dbReference type="ARBA" id="ARBA00001933"/>
    </source>
</evidence>
<comment type="caution">
    <text evidence="3">The sequence shown here is derived from an EMBL/GenBank/DDBJ whole genome shotgun (WGS) entry which is preliminary data.</text>
</comment>
<dbReference type="InterPro" id="IPR015421">
    <property type="entry name" value="PyrdxlP-dep_Trfase_major"/>
</dbReference>
<dbReference type="InterPro" id="IPR015422">
    <property type="entry name" value="PyrdxlP-dep_Trfase_small"/>
</dbReference>
<dbReference type="Gene3D" id="3.40.640.10">
    <property type="entry name" value="Type I PLP-dependent aspartate aminotransferase-like (Major domain)"/>
    <property type="match status" value="1"/>
</dbReference>
<dbReference type="Pfam" id="PF00202">
    <property type="entry name" value="Aminotran_3"/>
    <property type="match status" value="1"/>
</dbReference>
<dbReference type="Proteomes" id="UP000437736">
    <property type="component" value="Unassembled WGS sequence"/>
</dbReference>
<dbReference type="EMBL" id="WJHE01000869">
    <property type="protein sequence ID" value="MST34147.1"/>
    <property type="molecule type" value="Genomic_DNA"/>
</dbReference>
<protein>
    <submittedName>
        <fullName evidence="3">Aminotransferase class III-fold pyridoxal phosphate-dependent enzyme</fullName>
    </submittedName>
</protein>
<evidence type="ECO:0000313" key="3">
    <source>
        <dbReference type="EMBL" id="MST34147.1"/>
    </source>
</evidence>
<dbReference type="Gene3D" id="3.90.1150.10">
    <property type="entry name" value="Aspartate Aminotransferase, domain 1"/>
    <property type="match status" value="1"/>
</dbReference>
<keyword evidence="4" id="KW-1185">Reference proteome</keyword>
<proteinExistence type="predicted"/>
<evidence type="ECO:0000256" key="2">
    <source>
        <dbReference type="ARBA" id="ARBA00022898"/>
    </source>
</evidence>
<comment type="cofactor">
    <cofactor evidence="1">
        <name>pyridoxal 5'-phosphate</name>
        <dbReference type="ChEBI" id="CHEBI:597326"/>
    </cofactor>
</comment>
<gene>
    <name evidence="3" type="ORF">GHK86_15630</name>
</gene>
<keyword evidence="3" id="KW-0808">Transferase</keyword>
<dbReference type="PANTHER" id="PTHR43713">
    <property type="entry name" value="GLUTAMATE-1-SEMIALDEHYDE 2,1-AMINOMUTASE"/>
    <property type="match status" value="1"/>
</dbReference>
<keyword evidence="2" id="KW-0663">Pyridoxal phosphate</keyword>
<sequence>MARRAARVLPRGNSRATLYVPPAAPYAVRGAGAVVTDADGHHVIDANNNYTSLIHGHAHPDVTEAAVRAARDGSAFGLPTGAEVALAERLTARFGRDLRWRFANSGSEAVMMALRAARAFTGRELVVRLAGAYHGTYDQVVAPDEPGVPGPARAATVTVPPDDEVALAEVFRAHGERIAAVLVDLMPNRAGLRPVSAAFAGAVRREADAAGALVVVDEIITYRLGLAGLQADYGL</sequence>
<keyword evidence="3" id="KW-0032">Aminotransferase</keyword>
<organism evidence="3 4">
    <name type="scientific">Acidiferrimicrobium australe</name>
    <dbReference type="NCBI Taxonomy" id="2664430"/>
    <lineage>
        <taxon>Bacteria</taxon>
        <taxon>Bacillati</taxon>
        <taxon>Actinomycetota</taxon>
        <taxon>Acidimicrobiia</taxon>
        <taxon>Acidimicrobiales</taxon>
        <taxon>Acidimicrobiaceae</taxon>
        <taxon>Acidiferrimicrobium</taxon>
    </lineage>
</organism>
<reference evidence="3 4" key="1">
    <citation type="submission" date="2019-11" db="EMBL/GenBank/DDBJ databases">
        <title>Acidiferrimicrobium australis gen. nov., sp. nov., an acidophilic and obligately heterotrophic, member of the Actinobacteria that catalyses dissimilatory oxido- reduction of iron isolated from metal-rich acidic water in Chile.</title>
        <authorList>
            <person name="Gonzalez D."/>
            <person name="Huber K."/>
            <person name="Hedrich S."/>
            <person name="Rojas-Villalobos C."/>
            <person name="Quatrini R."/>
            <person name="Dinamarca M.A."/>
            <person name="Schwarz A."/>
            <person name="Canales C."/>
            <person name="Nancucheo I."/>
        </authorList>
    </citation>
    <scope>NUCLEOTIDE SEQUENCE [LARGE SCALE GENOMIC DNA]</scope>
    <source>
        <strain evidence="3 4">USS-CCA1</strain>
    </source>
</reference>
<feature type="non-terminal residue" evidence="3">
    <location>
        <position position="235"/>
    </location>
</feature>
<dbReference type="InterPro" id="IPR015424">
    <property type="entry name" value="PyrdxlP-dep_Trfase"/>
</dbReference>
<dbReference type="GO" id="GO:0008483">
    <property type="term" value="F:transaminase activity"/>
    <property type="evidence" value="ECO:0007669"/>
    <property type="project" value="UniProtKB-KW"/>
</dbReference>
<accession>A0ABW9QWU4</accession>
<dbReference type="PANTHER" id="PTHR43713:SF3">
    <property type="entry name" value="GLUTAMATE-1-SEMIALDEHYDE 2,1-AMINOMUTASE 1, CHLOROPLASTIC-RELATED"/>
    <property type="match status" value="1"/>
</dbReference>